<feature type="signal peptide" evidence="8">
    <location>
        <begin position="1"/>
        <end position="17"/>
    </location>
</feature>
<dbReference type="OMA" id="WTQNRAP"/>
<dbReference type="PROSITE" id="PS51910">
    <property type="entry name" value="GH18_2"/>
    <property type="match status" value="1"/>
</dbReference>
<keyword evidence="6" id="KW-0325">Glycoprotein</keyword>
<dbReference type="GO" id="GO:0008061">
    <property type="term" value="F:chitin binding"/>
    <property type="evidence" value="ECO:0007669"/>
    <property type="project" value="InterPro"/>
</dbReference>
<evidence type="ECO:0000256" key="1">
    <source>
        <dbReference type="ARBA" id="ARBA00004613"/>
    </source>
</evidence>
<feature type="domain" description="GH18" evidence="9">
    <location>
        <begin position="25"/>
        <end position="436"/>
    </location>
</feature>
<dbReference type="GO" id="GO:0005975">
    <property type="term" value="P:carbohydrate metabolic process"/>
    <property type="evidence" value="ECO:0007669"/>
    <property type="project" value="InterPro"/>
</dbReference>
<comment type="subcellular location">
    <subcellularLocation>
        <location evidence="1">Secreted</location>
    </subcellularLocation>
</comment>
<dbReference type="InterPro" id="IPR011583">
    <property type="entry name" value="Chitinase_II/V-like_cat"/>
</dbReference>
<evidence type="ECO:0000256" key="2">
    <source>
        <dbReference type="ARBA" id="ARBA00006606"/>
    </source>
</evidence>
<dbReference type="SUPFAM" id="SSF51445">
    <property type="entry name" value="(Trans)glycosidases"/>
    <property type="match status" value="1"/>
</dbReference>
<evidence type="ECO:0000256" key="8">
    <source>
        <dbReference type="SAM" id="SignalP"/>
    </source>
</evidence>
<organism evidence="10">
    <name type="scientific">Culicoides sonorensis</name>
    <name type="common">Biting midge</name>
    <dbReference type="NCBI Taxonomy" id="179676"/>
    <lineage>
        <taxon>Eukaryota</taxon>
        <taxon>Metazoa</taxon>
        <taxon>Ecdysozoa</taxon>
        <taxon>Arthropoda</taxon>
        <taxon>Hexapoda</taxon>
        <taxon>Insecta</taxon>
        <taxon>Pterygota</taxon>
        <taxon>Neoptera</taxon>
        <taxon>Endopterygota</taxon>
        <taxon>Diptera</taxon>
        <taxon>Nematocera</taxon>
        <taxon>Chironomoidea</taxon>
        <taxon>Ceratopogonidae</taxon>
        <taxon>Ceratopogoninae</taxon>
        <taxon>Culicoides</taxon>
        <taxon>Monoculicoides</taxon>
    </lineage>
</organism>
<accession>A0A336LT39</accession>
<dbReference type="Gene3D" id="3.10.50.10">
    <property type="match status" value="1"/>
</dbReference>
<dbReference type="EMBL" id="UFQT01000107">
    <property type="protein sequence ID" value="SSX20091.1"/>
    <property type="molecule type" value="Genomic_DNA"/>
</dbReference>
<evidence type="ECO:0000256" key="4">
    <source>
        <dbReference type="ARBA" id="ARBA00022729"/>
    </source>
</evidence>
<reference evidence="10" key="1">
    <citation type="submission" date="2018-07" db="EMBL/GenBank/DDBJ databases">
        <authorList>
            <person name="Quirk P.G."/>
            <person name="Krulwich T.A."/>
        </authorList>
    </citation>
    <scope>NUCLEOTIDE SEQUENCE</scope>
</reference>
<keyword evidence="5" id="KW-1015">Disulfide bond</keyword>
<dbReference type="FunFam" id="3.10.50.10:FF:000007">
    <property type="entry name" value="chitinase-like protein Idgf4"/>
    <property type="match status" value="1"/>
</dbReference>
<dbReference type="InterPro" id="IPR050314">
    <property type="entry name" value="Glycosyl_Hydrlase_18"/>
</dbReference>
<dbReference type="GO" id="GO:0005576">
    <property type="term" value="C:extracellular region"/>
    <property type="evidence" value="ECO:0007669"/>
    <property type="project" value="UniProtKB-SubCell"/>
</dbReference>
<gene>
    <name evidence="10" type="primary">CSON000474</name>
</gene>
<feature type="chain" id="PRO_5016354212" evidence="8">
    <location>
        <begin position="18"/>
        <end position="436"/>
    </location>
</feature>
<sequence>MWLKVVVFGLFLTYINCQVNSSAQPKVVCYYNSTSFLREGLGKVVINDVEQALPFCTHLVYGWASVDFGSNKVVSSNPSLDLDSGKGNFRLVTTLKRRYPNTKFLLGLGGLPYDKDRTEQYYAVLESSGARLSLINSAYELVKTYDFDGINIAWEFPPIKPKKIRSSLGSFWHGVKKTFGGTKVVDEKAEEHKEAFTSLTRDFKNAFKLDNYIVATTVMPNVNASHYYDVPVLMNYLDFVVLGSFDFYTPERNPKEADFAAPLYPLSERNPELNVDSQVTWWLNARAPATKIVVGIPTFGRAWELDKDSGLTGVPPLPADGRADPGPQTQQKGILSWPEVCSKLPNPSNANKKGPEGPLRKVGDPTKRFGSYAYRLAEDDGEWVSYEEPATAAIKAQYVKAKGLGGIGIFDIDKDDFRGACQGEKYPILRAAKQPL</sequence>
<dbReference type="InterPro" id="IPR029070">
    <property type="entry name" value="Chitinase_insertion_sf"/>
</dbReference>
<dbReference type="AlphaFoldDB" id="A0A336LT39"/>
<evidence type="ECO:0000259" key="9">
    <source>
        <dbReference type="PROSITE" id="PS51910"/>
    </source>
</evidence>
<dbReference type="InterPro" id="IPR001223">
    <property type="entry name" value="Glyco_hydro18_cat"/>
</dbReference>
<dbReference type="GO" id="GO:0006032">
    <property type="term" value="P:chitin catabolic process"/>
    <property type="evidence" value="ECO:0007669"/>
    <property type="project" value="TreeGrafter"/>
</dbReference>
<keyword evidence="3" id="KW-0964">Secreted</keyword>
<dbReference type="GO" id="GO:0004568">
    <property type="term" value="F:chitinase activity"/>
    <property type="evidence" value="ECO:0007669"/>
    <property type="project" value="TreeGrafter"/>
</dbReference>
<protein>
    <submittedName>
        <fullName evidence="10">CSON000474 protein</fullName>
    </submittedName>
</protein>
<keyword evidence="4 8" id="KW-0732">Signal</keyword>
<dbReference type="VEuPathDB" id="VectorBase:CSON000474"/>
<proteinExistence type="inferred from homology"/>
<dbReference type="PANTHER" id="PTHR11177:SF235">
    <property type="entry name" value="CHITINASE-LIKE PROTEIN IDGF1-RELATED"/>
    <property type="match status" value="1"/>
</dbReference>
<evidence type="ECO:0000256" key="5">
    <source>
        <dbReference type="ARBA" id="ARBA00023157"/>
    </source>
</evidence>
<evidence type="ECO:0000256" key="7">
    <source>
        <dbReference type="SAM" id="MobiDB-lite"/>
    </source>
</evidence>
<dbReference type="SMART" id="SM00636">
    <property type="entry name" value="Glyco_18"/>
    <property type="match status" value="1"/>
</dbReference>
<dbReference type="SUPFAM" id="SSF54556">
    <property type="entry name" value="Chitinase insertion domain"/>
    <property type="match status" value="1"/>
</dbReference>
<dbReference type="FunFam" id="3.20.20.80:FF:000071">
    <property type="entry name" value="Imaginal disc growth factor"/>
    <property type="match status" value="1"/>
</dbReference>
<dbReference type="Pfam" id="PF00704">
    <property type="entry name" value="Glyco_hydro_18"/>
    <property type="match status" value="1"/>
</dbReference>
<name>A0A336LT39_CULSO</name>
<dbReference type="PANTHER" id="PTHR11177">
    <property type="entry name" value="CHITINASE"/>
    <property type="match status" value="1"/>
</dbReference>
<evidence type="ECO:0000313" key="10">
    <source>
        <dbReference type="EMBL" id="SSX20091.1"/>
    </source>
</evidence>
<dbReference type="InterPro" id="IPR017853">
    <property type="entry name" value="GH"/>
</dbReference>
<evidence type="ECO:0000256" key="3">
    <source>
        <dbReference type="ARBA" id="ARBA00022525"/>
    </source>
</evidence>
<dbReference type="Gene3D" id="3.20.20.80">
    <property type="entry name" value="Glycosidases"/>
    <property type="match status" value="1"/>
</dbReference>
<evidence type="ECO:0000256" key="6">
    <source>
        <dbReference type="ARBA" id="ARBA00023180"/>
    </source>
</evidence>
<feature type="region of interest" description="Disordered" evidence="7">
    <location>
        <begin position="311"/>
        <end position="332"/>
    </location>
</feature>
<comment type="similarity">
    <text evidence="2">Belongs to the glycosyl hydrolase 18 family. IDGF subfamily.</text>
</comment>